<dbReference type="InterPro" id="IPR003788">
    <property type="entry name" value="NDUFAF7"/>
</dbReference>
<keyword evidence="1 3" id="KW-0489">Methyltransferase</keyword>
<dbReference type="AlphaFoldDB" id="A0AAU8A2A8"/>
<evidence type="ECO:0000256" key="2">
    <source>
        <dbReference type="ARBA" id="ARBA00022679"/>
    </source>
</evidence>
<dbReference type="EC" id="2.1.1.-" evidence="3"/>
<dbReference type="Pfam" id="PF02636">
    <property type="entry name" value="Methyltransf_28"/>
    <property type="match status" value="1"/>
</dbReference>
<dbReference type="GO" id="GO:0032259">
    <property type="term" value="P:methylation"/>
    <property type="evidence" value="ECO:0007669"/>
    <property type="project" value="UniProtKB-KW"/>
</dbReference>
<dbReference type="RefSeq" id="WP_353438734.1">
    <property type="nucleotide sequence ID" value="NZ_CP099959.1"/>
</dbReference>
<dbReference type="PANTHER" id="PTHR12049:SF7">
    <property type="entry name" value="PROTEIN ARGININE METHYLTRANSFERASE NDUFAF7, MITOCHONDRIAL"/>
    <property type="match status" value="1"/>
</dbReference>
<sequence length="402" mass="45080">MDINLTQPEEEHLAAMMAKISQEIKQNGGHLAFSRYMHIALYEPNLGYYSSDIEKFGVAGDFITAPEISPFFGQTIVSTILPVLEALKQQGLPTRVLEFGAGTGSLAKSILLELHLREFDLDEYQIIELSPDLAKRQQLLLKNICHEHAIHTQCIWLSSIPNHIEGVVLANEVLDAIPCERICMHRNIWHRLDIAVDTDSSPASLVSTIGAALSQAELNKIPPVLLNTEAFADGYTTEVHLQAQAWLRSLTEQLACGLLLIIDYGFHEQEYYHPQRQSGTLMAHHRHRALTDVLQFPGISDITNHIECSSLLRILEESIHGELFFSSQASYLLDAGIMELVLEKSDPHDIEHFLPISNALQKLISEAEMGELFKVIAFGKNLETLNLQLNQLPGFAGRNRFY</sequence>
<keyword evidence="2 3" id="KW-0808">Transferase</keyword>
<evidence type="ECO:0000313" key="3">
    <source>
        <dbReference type="EMBL" id="XCC57665.1"/>
    </source>
</evidence>
<protein>
    <submittedName>
        <fullName evidence="3">SAM-dependent methyltransferase</fullName>
        <ecNumber evidence="3">2.1.1.-</ecNumber>
    </submittedName>
</protein>
<dbReference type="GO" id="GO:0035243">
    <property type="term" value="F:protein-arginine omega-N symmetric methyltransferase activity"/>
    <property type="evidence" value="ECO:0007669"/>
    <property type="project" value="TreeGrafter"/>
</dbReference>
<dbReference type="Gene3D" id="3.40.50.12710">
    <property type="match status" value="1"/>
</dbReference>
<proteinExistence type="predicted"/>
<reference evidence="3" key="1">
    <citation type="submission" date="2022-06" db="EMBL/GenBank/DDBJ databases">
        <title>New Polynucleobacter species.</title>
        <authorList>
            <person name="Hahn M.W."/>
        </authorList>
    </citation>
    <scope>NUCLEOTIDE SEQUENCE</scope>
    <source>
        <strain evidence="3">UK-FUSCHL-C3</strain>
    </source>
</reference>
<accession>A0AAU8A2A8</accession>
<dbReference type="EMBL" id="CP099959">
    <property type="protein sequence ID" value="XCC57665.1"/>
    <property type="molecule type" value="Genomic_DNA"/>
</dbReference>
<dbReference type="InterPro" id="IPR038375">
    <property type="entry name" value="NDUFAF7_sf"/>
</dbReference>
<name>A0AAU8A2A8_9BURK</name>
<dbReference type="SUPFAM" id="SSF53335">
    <property type="entry name" value="S-adenosyl-L-methionine-dependent methyltransferases"/>
    <property type="match status" value="1"/>
</dbReference>
<evidence type="ECO:0000256" key="1">
    <source>
        <dbReference type="ARBA" id="ARBA00022603"/>
    </source>
</evidence>
<gene>
    <name evidence="3" type="ORF">NKE59_09325</name>
</gene>
<organism evidence="3">
    <name type="scientific">Polynucleobacter sp. UK-FUSCHL-C3</name>
    <dbReference type="NCBI Taxonomy" id="2955208"/>
    <lineage>
        <taxon>Bacteria</taxon>
        <taxon>Pseudomonadati</taxon>
        <taxon>Pseudomonadota</taxon>
        <taxon>Betaproteobacteria</taxon>
        <taxon>Burkholderiales</taxon>
        <taxon>Burkholderiaceae</taxon>
        <taxon>Polynucleobacter</taxon>
    </lineage>
</organism>
<dbReference type="PANTHER" id="PTHR12049">
    <property type="entry name" value="PROTEIN ARGININE METHYLTRANSFERASE NDUFAF7, MITOCHONDRIAL"/>
    <property type="match status" value="1"/>
</dbReference>
<dbReference type="InterPro" id="IPR029063">
    <property type="entry name" value="SAM-dependent_MTases_sf"/>
</dbReference>